<evidence type="ECO:0000256" key="5">
    <source>
        <dbReference type="ARBA" id="ARBA00023136"/>
    </source>
</evidence>
<protein>
    <submittedName>
        <fullName evidence="9">Methyltransferase type 11 isoform B</fullName>
    </submittedName>
</protein>
<keyword evidence="10" id="KW-1185">Reference proteome</keyword>
<gene>
    <name evidence="9" type="ORF">C2E20_8671</name>
</gene>
<dbReference type="InterPro" id="IPR013057">
    <property type="entry name" value="AA_transpt_TM"/>
</dbReference>
<evidence type="ECO:0000313" key="9">
    <source>
        <dbReference type="EMBL" id="PSC67658.1"/>
    </source>
</evidence>
<dbReference type="InterPro" id="IPR029063">
    <property type="entry name" value="SAM-dependent_MTases_sf"/>
</dbReference>
<organism evidence="9 10">
    <name type="scientific">Micractinium conductrix</name>
    <dbReference type="NCBI Taxonomy" id="554055"/>
    <lineage>
        <taxon>Eukaryota</taxon>
        <taxon>Viridiplantae</taxon>
        <taxon>Chlorophyta</taxon>
        <taxon>core chlorophytes</taxon>
        <taxon>Trebouxiophyceae</taxon>
        <taxon>Chlorellales</taxon>
        <taxon>Chlorellaceae</taxon>
        <taxon>Chlorella clade</taxon>
        <taxon>Micractinium</taxon>
    </lineage>
</organism>
<dbReference type="Pfam" id="PF01490">
    <property type="entry name" value="Aa_trans"/>
    <property type="match status" value="1"/>
</dbReference>
<evidence type="ECO:0000256" key="6">
    <source>
        <dbReference type="SAM" id="Phobius"/>
    </source>
</evidence>
<dbReference type="AlphaFoldDB" id="A0A2P6V0N4"/>
<evidence type="ECO:0000256" key="2">
    <source>
        <dbReference type="ARBA" id="ARBA00022692"/>
    </source>
</evidence>
<dbReference type="GO" id="GO:0016020">
    <property type="term" value="C:membrane"/>
    <property type="evidence" value="ECO:0007669"/>
    <property type="project" value="UniProtKB-SubCell"/>
</dbReference>
<dbReference type="GO" id="GO:0008168">
    <property type="term" value="F:methyltransferase activity"/>
    <property type="evidence" value="ECO:0007669"/>
    <property type="project" value="UniProtKB-KW"/>
</dbReference>
<name>A0A2P6V0N4_9CHLO</name>
<feature type="transmembrane region" description="Helical" evidence="6">
    <location>
        <begin position="187"/>
        <end position="209"/>
    </location>
</feature>
<evidence type="ECO:0000256" key="4">
    <source>
        <dbReference type="ARBA" id="ARBA00022989"/>
    </source>
</evidence>
<comment type="subcellular location">
    <subcellularLocation>
        <location evidence="1">Membrane</location>
        <topology evidence="1">Multi-pass membrane protein</topology>
    </subcellularLocation>
</comment>
<dbReference type="InterPro" id="IPR041698">
    <property type="entry name" value="Methyltransf_25"/>
</dbReference>
<feature type="transmembrane region" description="Helical" evidence="6">
    <location>
        <begin position="229"/>
        <end position="248"/>
    </location>
</feature>
<keyword evidence="9" id="KW-0489">Methyltransferase</keyword>
<keyword evidence="3" id="KW-0813">Transport</keyword>
<feature type="transmembrane region" description="Helical" evidence="6">
    <location>
        <begin position="269"/>
        <end position="288"/>
    </location>
</feature>
<feature type="transmembrane region" description="Helical" evidence="6">
    <location>
        <begin position="425"/>
        <end position="447"/>
    </location>
</feature>
<feature type="transmembrane region" description="Helical" evidence="6">
    <location>
        <begin position="75"/>
        <end position="94"/>
    </location>
</feature>
<dbReference type="PANTHER" id="PTHR22950:SF461">
    <property type="entry name" value="AMINO ACID TRANSPORTER TRANSMEMBRANE DOMAIN-CONTAINING PROTEIN"/>
    <property type="match status" value="1"/>
</dbReference>
<sequence length="731" mass="79323">MLKPAPAVEALETGRSGRTSGTTDEGEPFLTMEDLRPSAATSQWLVVGITLLPKVSWGWLPFCFTFLGFGPALKLLLFITLFSVFSAAMLYRLYQHSDKQGTTTLAADIGEDAFGRRLGRNTVNLFVRFIDVALPSVMHVGGTRFLQTWLFYTTGVCLPYISLLFGGIVLTLVQFQRLGGHQALVRIVQPVLTAVAVAGVLLKLVLLQIEASKVSATELDADAAATNLPYFSDAVIAVVQLISANYMGQHVFMEEISGMASPANFQHSTAWAQVITLMFNLLVALATLRALPVLRVRGFISFAFGPDLLSRLVNLMMWLLMTVKYVITLHVSTKSLLPRLPHLLVSWFDDPDGVDGELRVKPRQLWLLCSSTVVLFSFLVSCTFPHTFLYLSGLLTSVCYIPLAFTLPCLFALKLLGNRITALEYTLCTWVIPVSIIISILGCWASLYHLALNVMAAPADRLKLLAASWSMVAEGYVSSFVPRFAPWTTDTLAQLQSAAAAAPLPPGTIAAPACGPGQELPLLAAAFPQHHILGVDLAEGMVGLAQQLVQREGLGGRVEVRQGDASRLEGLPPLAAVVSVFGLQQMPAPAQVLAAWTRALAPGGVLCVCYWPAVVEGEGGPWQRLSDLTASSRPAPDWEAGIPGAALAAGADVLCDERLAHEMRWPSVEAFWEGIVRRGPWHSRLLHYGEQHMQELRGSFMQAYPDPQAPLAHAPEARLVCLRRRAAAAAL</sequence>
<accession>A0A2P6V0N4</accession>
<dbReference type="Proteomes" id="UP000239649">
    <property type="component" value="Unassembled WGS sequence"/>
</dbReference>
<dbReference type="CDD" id="cd02440">
    <property type="entry name" value="AdoMet_MTases"/>
    <property type="match status" value="1"/>
</dbReference>
<feature type="domain" description="Methyltransferase" evidence="8">
    <location>
        <begin position="513"/>
        <end position="604"/>
    </location>
</feature>
<keyword evidence="2 6" id="KW-0812">Transmembrane</keyword>
<dbReference type="OrthoDB" id="66144at2759"/>
<dbReference type="GO" id="GO:0032259">
    <property type="term" value="P:methylation"/>
    <property type="evidence" value="ECO:0007669"/>
    <property type="project" value="UniProtKB-KW"/>
</dbReference>
<dbReference type="Gene3D" id="3.40.50.150">
    <property type="entry name" value="Vaccinia Virus protein VP39"/>
    <property type="match status" value="1"/>
</dbReference>
<keyword evidence="4 6" id="KW-1133">Transmembrane helix</keyword>
<reference evidence="9 10" key="1">
    <citation type="journal article" date="2018" name="Plant J.">
        <title>Genome sequences of Chlorella sorokiniana UTEX 1602 and Micractinium conductrix SAG 241.80: implications to maltose excretion by a green alga.</title>
        <authorList>
            <person name="Arriola M.B."/>
            <person name="Velmurugan N."/>
            <person name="Zhang Y."/>
            <person name="Plunkett M.H."/>
            <person name="Hondzo H."/>
            <person name="Barney B.M."/>
        </authorList>
    </citation>
    <scope>NUCLEOTIDE SEQUENCE [LARGE SCALE GENOMIC DNA]</scope>
    <source>
        <strain evidence="9 10">SAG 241.80</strain>
    </source>
</reference>
<proteinExistence type="predicted"/>
<keyword evidence="5 6" id="KW-0472">Membrane</keyword>
<comment type="caution">
    <text evidence="9">The sequence shown here is derived from an EMBL/GenBank/DDBJ whole genome shotgun (WGS) entry which is preliminary data.</text>
</comment>
<feature type="transmembrane region" description="Helical" evidence="6">
    <location>
        <begin position="365"/>
        <end position="388"/>
    </location>
</feature>
<dbReference type="PANTHER" id="PTHR22950">
    <property type="entry name" value="AMINO ACID TRANSPORTER"/>
    <property type="match status" value="1"/>
</dbReference>
<evidence type="ECO:0000256" key="3">
    <source>
        <dbReference type="ARBA" id="ARBA00022970"/>
    </source>
</evidence>
<evidence type="ECO:0000256" key="1">
    <source>
        <dbReference type="ARBA" id="ARBA00004141"/>
    </source>
</evidence>
<feature type="transmembrane region" description="Helical" evidence="6">
    <location>
        <begin position="394"/>
        <end position="413"/>
    </location>
</feature>
<keyword evidence="3" id="KW-0029">Amino-acid transport</keyword>
<dbReference type="Pfam" id="PF13649">
    <property type="entry name" value="Methyltransf_25"/>
    <property type="match status" value="1"/>
</dbReference>
<keyword evidence="9" id="KW-0808">Transferase</keyword>
<evidence type="ECO:0000313" key="10">
    <source>
        <dbReference type="Proteomes" id="UP000239649"/>
    </source>
</evidence>
<feature type="transmembrane region" description="Helical" evidence="6">
    <location>
        <begin position="149"/>
        <end position="175"/>
    </location>
</feature>
<evidence type="ECO:0000259" key="7">
    <source>
        <dbReference type="Pfam" id="PF01490"/>
    </source>
</evidence>
<dbReference type="SUPFAM" id="SSF53335">
    <property type="entry name" value="S-adenosyl-L-methionine-dependent methyltransferases"/>
    <property type="match status" value="1"/>
</dbReference>
<evidence type="ECO:0000259" key="8">
    <source>
        <dbReference type="Pfam" id="PF13649"/>
    </source>
</evidence>
<dbReference type="EMBL" id="LHPF02000051">
    <property type="protein sequence ID" value="PSC67658.1"/>
    <property type="molecule type" value="Genomic_DNA"/>
</dbReference>
<dbReference type="GO" id="GO:0015179">
    <property type="term" value="F:L-amino acid transmembrane transporter activity"/>
    <property type="evidence" value="ECO:0007669"/>
    <property type="project" value="TreeGrafter"/>
</dbReference>
<feature type="domain" description="Amino acid transporter transmembrane" evidence="7">
    <location>
        <begin position="60"/>
        <end position="450"/>
    </location>
</feature>